<dbReference type="HOGENOM" id="CLU_000445_92_1_9"/>
<dbReference type="PANTHER" id="PTHR43155">
    <property type="entry name" value="CYCLIC DI-GMP PHOSPHODIESTERASE PA4108-RELATED"/>
    <property type="match status" value="1"/>
</dbReference>
<reference evidence="1 2" key="1">
    <citation type="submission" date="2010-08" db="EMBL/GenBank/DDBJ databases">
        <title>Complete sequence of Clostridium cellulovorans 743B.</title>
        <authorList>
            <consortium name="US DOE Joint Genome Institute"/>
            <person name="Lucas S."/>
            <person name="Copeland A."/>
            <person name="Lapidus A."/>
            <person name="Cheng J.-F."/>
            <person name="Bruce D."/>
            <person name="Goodwin L."/>
            <person name="Pitluck S."/>
            <person name="Chertkov O."/>
            <person name="Detter J.C."/>
            <person name="Han C."/>
            <person name="Tapia R."/>
            <person name="Land M."/>
            <person name="Hauser L."/>
            <person name="Chang Y.-J."/>
            <person name="Jeffries C."/>
            <person name="Kyrpides N."/>
            <person name="Ivanova N."/>
            <person name="Mikhailova N."/>
            <person name="Hemme C.L."/>
            <person name="Woyke T."/>
        </authorList>
    </citation>
    <scope>NUCLEOTIDE SEQUENCE [LARGE SCALE GENOMIC DNA]</scope>
    <source>
        <strain evidence="2">ATCC 35296 / DSM 3052 / OCM 3 / 743B</strain>
    </source>
</reference>
<dbReference type="GO" id="GO:0016787">
    <property type="term" value="F:hydrolase activity"/>
    <property type="evidence" value="ECO:0007669"/>
    <property type="project" value="UniProtKB-KW"/>
</dbReference>
<accession>D9SNE8</accession>
<evidence type="ECO:0000313" key="2">
    <source>
        <dbReference type="Proteomes" id="UP000002730"/>
    </source>
</evidence>
<keyword evidence="1" id="KW-0378">Hydrolase</keyword>
<dbReference type="RefSeq" id="WP_010074294.1">
    <property type="nucleotide sequence ID" value="NC_014393.1"/>
</dbReference>
<evidence type="ECO:0000313" key="1">
    <source>
        <dbReference type="EMBL" id="ADL53940.1"/>
    </source>
</evidence>
<dbReference type="KEGG" id="ccb:Clocel_4281"/>
<sequence>MKLVLTNDKLIGEILANPIYTENGVMFLNKGNLITDKAISRLKAMGVTTVYIEDNNDEIDLQEVLATPIKLQAIKAIKEIFEEVKKKEYVNEKRVSEIVRDIMGNINLSENAAMISNLVPNDEISKLAVHSLDVTILTIMVGIRKNYDDTRLLKLGAAALLHDIGHLFTDDKYHVKRAQEILKRNPSILSTTYMAIYYMYEREDGSGLFKVPGEKIHEFAKILGICNEYIHDISGEKAMLPHVAIEKITAEAVNKFDKTIYKEFLKSVYCYPNGLQVKLNNGQKGMVVMQNNESTTRPILAVKSQDSYRFCNLLEPENLTLFIDEVIMQ</sequence>
<organism evidence="1 2">
    <name type="scientific">Clostridium cellulovorans (strain ATCC 35296 / DSM 3052 / OCM 3 / 743B)</name>
    <dbReference type="NCBI Taxonomy" id="573061"/>
    <lineage>
        <taxon>Bacteria</taxon>
        <taxon>Bacillati</taxon>
        <taxon>Bacillota</taxon>
        <taxon>Clostridia</taxon>
        <taxon>Eubacteriales</taxon>
        <taxon>Clostridiaceae</taxon>
        <taxon>Clostridium</taxon>
    </lineage>
</organism>
<protein>
    <submittedName>
        <fullName evidence="1">Metal dependent phosphohydrolase</fullName>
    </submittedName>
</protein>
<name>D9SNE8_CLOC7</name>
<dbReference type="PANTHER" id="PTHR43155:SF2">
    <property type="entry name" value="CYCLIC DI-GMP PHOSPHODIESTERASE PA4108"/>
    <property type="match status" value="1"/>
</dbReference>
<dbReference type="STRING" id="573061.Clocel_4281"/>
<dbReference type="Pfam" id="PF13487">
    <property type="entry name" value="HD_5"/>
    <property type="match status" value="1"/>
</dbReference>
<gene>
    <name evidence="1" type="ordered locus">Clocel_4281</name>
</gene>
<dbReference type="Gene3D" id="1.10.3210.10">
    <property type="entry name" value="Hypothetical protein af1432"/>
    <property type="match status" value="1"/>
</dbReference>
<dbReference type="EMBL" id="CP002160">
    <property type="protein sequence ID" value="ADL53940.1"/>
    <property type="molecule type" value="Genomic_DNA"/>
</dbReference>
<dbReference type="AlphaFoldDB" id="D9SNE8"/>
<dbReference type="eggNOG" id="COG2206">
    <property type="taxonomic scope" value="Bacteria"/>
</dbReference>
<proteinExistence type="predicted"/>
<dbReference type="Proteomes" id="UP000002730">
    <property type="component" value="Chromosome"/>
</dbReference>
<keyword evidence="2" id="KW-1185">Reference proteome</keyword>
<dbReference type="SUPFAM" id="SSF109604">
    <property type="entry name" value="HD-domain/PDEase-like"/>
    <property type="match status" value="1"/>
</dbReference>
<dbReference type="OrthoDB" id="9804747at2"/>